<accession>A0AAP0SCI6</accession>
<evidence type="ECO:0000313" key="2">
    <source>
        <dbReference type="EMBL" id="KAK9291439.1"/>
    </source>
</evidence>
<dbReference type="PANTHER" id="PTHR31286">
    <property type="entry name" value="GLYCINE-RICH CELL WALL STRUCTURAL PROTEIN 1.8-LIKE"/>
    <property type="match status" value="1"/>
</dbReference>
<dbReference type="Proteomes" id="UP001415857">
    <property type="component" value="Unassembled WGS sequence"/>
</dbReference>
<dbReference type="Pfam" id="PF14111">
    <property type="entry name" value="DUF4283"/>
    <property type="match status" value="1"/>
</dbReference>
<sequence length="181" mass="20253">MVSPAEDMDELISHTAHLCCDEVSLDLLPNSDLAGMANNLALVGKIIADRLVNIHAFRIVITKAWSVKDGLSISALAPNTFLFEFPNVFDRKRALNTGPWSVLGFHLVLKEWPPSLVLDEIEFSLSSFWVQIHGLPSDRMTQANAMKVGAFIGRLISTDVPVSWAFVWNKFLRIKVEFNNM</sequence>
<feature type="domain" description="DUF4283" evidence="1">
    <location>
        <begin position="38"/>
        <end position="118"/>
    </location>
</feature>
<dbReference type="InterPro" id="IPR025558">
    <property type="entry name" value="DUF4283"/>
</dbReference>
<dbReference type="AlphaFoldDB" id="A0AAP0SCI6"/>
<dbReference type="EMBL" id="JBBPBK010000001">
    <property type="protein sequence ID" value="KAK9291439.1"/>
    <property type="molecule type" value="Genomic_DNA"/>
</dbReference>
<proteinExistence type="predicted"/>
<dbReference type="InterPro" id="IPR040256">
    <property type="entry name" value="At4g02000-like"/>
</dbReference>
<keyword evidence="3" id="KW-1185">Reference proteome</keyword>
<evidence type="ECO:0000313" key="3">
    <source>
        <dbReference type="Proteomes" id="UP001415857"/>
    </source>
</evidence>
<protein>
    <recommendedName>
        <fullName evidence="1">DUF4283 domain-containing protein</fullName>
    </recommendedName>
</protein>
<dbReference type="PANTHER" id="PTHR31286:SF178">
    <property type="entry name" value="DUF4283 DOMAIN-CONTAINING PROTEIN"/>
    <property type="match status" value="1"/>
</dbReference>
<reference evidence="2 3" key="1">
    <citation type="journal article" date="2024" name="Plant J.">
        <title>Genome sequences and population genomics reveal climatic adaptation and genomic divergence between two closely related sweetgum species.</title>
        <authorList>
            <person name="Xu W.Q."/>
            <person name="Ren C.Q."/>
            <person name="Zhang X.Y."/>
            <person name="Comes H.P."/>
            <person name="Liu X.H."/>
            <person name="Li Y.G."/>
            <person name="Kettle C.J."/>
            <person name="Jalonen R."/>
            <person name="Gaisberger H."/>
            <person name="Ma Y.Z."/>
            <person name="Qiu Y.X."/>
        </authorList>
    </citation>
    <scope>NUCLEOTIDE SEQUENCE [LARGE SCALE GENOMIC DNA]</scope>
    <source>
        <strain evidence="2">Hangzhou</strain>
    </source>
</reference>
<name>A0AAP0SCI6_LIQFO</name>
<evidence type="ECO:0000259" key="1">
    <source>
        <dbReference type="Pfam" id="PF14111"/>
    </source>
</evidence>
<comment type="caution">
    <text evidence="2">The sequence shown here is derived from an EMBL/GenBank/DDBJ whole genome shotgun (WGS) entry which is preliminary data.</text>
</comment>
<gene>
    <name evidence="2" type="ORF">L1049_019387</name>
</gene>
<organism evidence="2 3">
    <name type="scientific">Liquidambar formosana</name>
    <name type="common">Formosan gum</name>
    <dbReference type="NCBI Taxonomy" id="63359"/>
    <lineage>
        <taxon>Eukaryota</taxon>
        <taxon>Viridiplantae</taxon>
        <taxon>Streptophyta</taxon>
        <taxon>Embryophyta</taxon>
        <taxon>Tracheophyta</taxon>
        <taxon>Spermatophyta</taxon>
        <taxon>Magnoliopsida</taxon>
        <taxon>eudicotyledons</taxon>
        <taxon>Gunneridae</taxon>
        <taxon>Pentapetalae</taxon>
        <taxon>Saxifragales</taxon>
        <taxon>Altingiaceae</taxon>
        <taxon>Liquidambar</taxon>
    </lineage>
</organism>